<feature type="transmembrane region" description="Helical" evidence="1">
    <location>
        <begin position="6"/>
        <end position="24"/>
    </location>
</feature>
<proteinExistence type="predicted"/>
<comment type="caution">
    <text evidence="2">The sequence shown here is derived from an EMBL/GenBank/DDBJ whole genome shotgun (WGS) entry which is preliminary data.</text>
</comment>
<dbReference type="RefSeq" id="WP_041960560.1">
    <property type="nucleotide sequence ID" value="NZ_JRPN01000043.1"/>
</dbReference>
<evidence type="ECO:0000313" key="3">
    <source>
        <dbReference type="Proteomes" id="UP000030377"/>
    </source>
</evidence>
<dbReference type="EMBL" id="JRPN01000043">
    <property type="protein sequence ID" value="KGT73643.1"/>
    <property type="molecule type" value="Genomic_DNA"/>
</dbReference>
<keyword evidence="1" id="KW-0472">Membrane</keyword>
<evidence type="ECO:0000256" key="1">
    <source>
        <dbReference type="SAM" id="Phobius"/>
    </source>
</evidence>
<protein>
    <submittedName>
        <fullName evidence="2">Uncharacterized protein</fullName>
    </submittedName>
</protein>
<gene>
    <name evidence="2" type="ORF">MA20_43360</name>
</gene>
<organism evidence="2 3">
    <name type="scientific">Bradyrhizobium japonicum</name>
    <dbReference type="NCBI Taxonomy" id="375"/>
    <lineage>
        <taxon>Bacteria</taxon>
        <taxon>Pseudomonadati</taxon>
        <taxon>Pseudomonadota</taxon>
        <taxon>Alphaproteobacteria</taxon>
        <taxon>Hyphomicrobiales</taxon>
        <taxon>Nitrobacteraceae</taxon>
        <taxon>Bradyrhizobium</taxon>
    </lineage>
</organism>
<dbReference type="AlphaFoldDB" id="A0A0A3YIX0"/>
<dbReference type="Proteomes" id="UP000030377">
    <property type="component" value="Unassembled WGS sequence"/>
</dbReference>
<evidence type="ECO:0000313" key="2">
    <source>
        <dbReference type="EMBL" id="KGT73643.1"/>
    </source>
</evidence>
<reference evidence="2 3" key="1">
    <citation type="submission" date="2014-09" db="EMBL/GenBank/DDBJ databases">
        <title>Draft genome of Bradyrhizobium japonicum Is-34.</title>
        <authorList>
            <person name="Tsurumaru H."/>
            <person name="Yamakawa T."/>
            <person name="Hashimoto S."/>
            <person name="Okizaki K."/>
            <person name="Kanesaki Y."/>
            <person name="Yoshikawa H."/>
            <person name="Yajima S."/>
        </authorList>
    </citation>
    <scope>NUCLEOTIDE SEQUENCE [LARGE SCALE GENOMIC DNA]</scope>
    <source>
        <strain evidence="2 3">Is-34</strain>
    </source>
</reference>
<accession>A0A0A3YIX0</accession>
<sequence>MFKENWRVILVTLLAANLVFMGLLEMQRLAIWRTEEAYFKQIQQPSTERFDILAKELAEAKKSETMYLDLIYRVLAELNLRMTKVEKATEEIPANVAETRAIRADVDALKATVERAATAKP</sequence>
<name>A0A0A3YIX0_BRAJP</name>
<keyword evidence="1" id="KW-0812">Transmembrane</keyword>
<keyword evidence="1" id="KW-1133">Transmembrane helix</keyword>